<evidence type="ECO:0000313" key="4">
    <source>
        <dbReference type="Proteomes" id="UP000198817"/>
    </source>
</evidence>
<organism evidence="3 4">
    <name type="scientific">Eubacterium pyruvativorans</name>
    <dbReference type="NCBI Taxonomy" id="155865"/>
    <lineage>
        <taxon>Bacteria</taxon>
        <taxon>Bacillati</taxon>
        <taxon>Bacillota</taxon>
        <taxon>Clostridia</taxon>
        <taxon>Eubacteriales</taxon>
        <taxon>Eubacteriaceae</taxon>
        <taxon>Eubacterium</taxon>
    </lineage>
</organism>
<protein>
    <submittedName>
        <fullName evidence="3">EAL domain, c-di-GMP-specific phosphodiesterase class I (Or its enzymatically inactive variant)</fullName>
    </submittedName>
</protein>
<dbReference type="Pfam" id="PF00990">
    <property type="entry name" value="GGDEF"/>
    <property type="match status" value="2"/>
</dbReference>
<dbReference type="AlphaFoldDB" id="A0A1I7G3S2"/>
<dbReference type="PANTHER" id="PTHR33121:SF71">
    <property type="entry name" value="OXYGEN SENSOR PROTEIN DOSP"/>
    <property type="match status" value="1"/>
</dbReference>
<keyword evidence="4" id="KW-1185">Reference proteome</keyword>
<dbReference type="InterPro" id="IPR001633">
    <property type="entry name" value="EAL_dom"/>
</dbReference>
<dbReference type="InterPro" id="IPR043128">
    <property type="entry name" value="Rev_trsase/Diguanyl_cyclase"/>
</dbReference>
<accession>A0A1I7G3S2</accession>
<dbReference type="Gene3D" id="3.30.70.270">
    <property type="match status" value="2"/>
</dbReference>
<evidence type="ECO:0000259" key="2">
    <source>
        <dbReference type="PROSITE" id="PS50887"/>
    </source>
</evidence>
<dbReference type="SMART" id="SM00052">
    <property type="entry name" value="EAL"/>
    <property type="match status" value="1"/>
</dbReference>
<dbReference type="SUPFAM" id="SSF141868">
    <property type="entry name" value="EAL domain-like"/>
    <property type="match status" value="1"/>
</dbReference>
<feature type="domain" description="GGDEF" evidence="2">
    <location>
        <begin position="1015"/>
        <end position="1140"/>
    </location>
</feature>
<dbReference type="GO" id="GO:0071111">
    <property type="term" value="F:cyclic-guanylate-specific phosphodiesterase activity"/>
    <property type="evidence" value="ECO:0007669"/>
    <property type="project" value="InterPro"/>
</dbReference>
<dbReference type="SUPFAM" id="SSF55073">
    <property type="entry name" value="Nucleotide cyclase"/>
    <property type="match status" value="2"/>
</dbReference>
<dbReference type="InterPro" id="IPR050706">
    <property type="entry name" value="Cyclic-di-GMP_PDE-like"/>
</dbReference>
<dbReference type="PANTHER" id="PTHR33121">
    <property type="entry name" value="CYCLIC DI-GMP PHOSPHODIESTERASE PDEF"/>
    <property type="match status" value="1"/>
</dbReference>
<dbReference type="InterPro" id="IPR035919">
    <property type="entry name" value="EAL_sf"/>
</dbReference>
<dbReference type="CDD" id="cd01948">
    <property type="entry name" value="EAL"/>
    <property type="match status" value="1"/>
</dbReference>
<dbReference type="SMART" id="SM00267">
    <property type="entry name" value="GGDEF"/>
    <property type="match status" value="1"/>
</dbReference>
<dbReference type="SMART" id="SM00091">
    <property type="entry name" value="PAS"/>
    <property type="match status" value="3"/>
</dbReference>
<proteinExistence type="predicted"/>
<dbReference type="PROSITE" id="PS50883">
    <property type="entry name" value="EAL"/>
    <property type="match status" value="1"/>
</dbReference>
<dbReference type="PROSITE" id="PS50887">
    <property type="entry name" value="GGDEF"/>
    <property type="match status" value="1"/>
</dbReference>
<dbReference type="EMBL" id="FPBT01000004">
    <property type="protein sequence ID" value="SFU43100.1"/>
    <property type="molecule type" value="Genomic_DNA"/>
</dbReference>
<dbReference type="RefSeq" id="WP_090470451.1">
    <property type="nucleotide sequence ID" value="NZ_FOWF01000024.1"/>
</dbReference>
<dbReference type="Gene3D" id="3.30.450.20">
    <property type="entry name" value="PAS domain"/>
    <property type="match status" value="2"/>
</dbReference>
<gene>
    <name evidence="3" type="ORF">SAMN05216508_104146</name>
</gene>
<dbReference type="InterPro" id="IPR000160">
    <property type="entry name" value="GGDEF_dom"/>
</dbReference>
<sequence>MKTYEFSSETRSFLENIPIPLAVYQYVDDQIKPLLVSRAYRDFFGYDSCGEAVYSLNTDLYRNVHPDDIVRMEEYSYRFANRSGDYDIVFRNRREDQQEYHVIHGTGKYISVNGADIAFITYTDETDGAGDDSMMKAVLTTLSDRRSSSGSTEFSKHYDELTGLQNMSHFLEYSMTGIEKIWEKGEIPVILYFDLCDLKVYNSRFGFRAGDGQICKLAKLIRNYFGAENSSRFENDHFVVYAENQDIESRLHELFLQMKHEEGGENLAVKVGIFPFNNDGTRLTEACDRARMACGFIPKTRNSTFLWFDEGMVRKTSFKYYIMRNFEKALENGWIQVYYQPVIRTMTRTVCGGEALVRWMDPEYGRIAPGQFIPILEDTGQVYRLDLYVFEQVCRDHVRMERNGEEMSPISVNLSRKDFLHDDLPDAIDRISRKYGVPREFTNLEITESAFIRNVEKLGPFIRRFHQLGYNVWMDDFGSGYSSLGILKDYSFDELKLDMTFLENFNERSKTIITAIVRMAKELDISTLAEGVETEEQYQFLKQIGCEKMQGFCFFRPMPAGDLSVQLKNRGFSAERAKWRSYFNRLSRIDYLTDKPLCVVDDDGRRLTILFANQAYREILKRDHVCDLKDWETKLNTPGDPIHIFHRQYADQQLRKLEGTQTTAYPSGDHYMQLTGQVAAVQDDHYLYTVQIQYVDIGTGNARQINLETMSDLYYMCSDIAIYDLENDTVEGVKSSLSDQPMGTGVEQKTISSVIRAWKEEYCYFPDRDRFGKFADVSTMRSRMEQNEDHALTGLFRSITASGEYHWFLHLIMPVQRSDFNRAMHVTIEAGLREDDLKKMISSLSDAASGRQKEGVTDEIIWKNIVLNAKRMFFWKDVNRRFLGASQSFLDYFGIDSEKEIIGKTDEDMEWHIDPDPFRKDEEDVIRSGKRVYLRRGKCIVNGVNRDIIASKIPIYRDGRILGLVGNVFDVEMSERFLREEKKRSGVDEITGLANARGISDSVYSYLLEHWRTGNNVAMIEVYVPEYSEIIRLYGDDSGNSLLQKIGTVLRDCAGKNCVIGRVRNSLFHILTFYNSKEEVRNLARKIRPAVESMRRAGQWSGNCSVVITVSYTDANSSDKESYIDGLANMVLNTRDCEKL</sequence>
<dbReference type="SUPFAM" id="SSF55785">
    <property type="entry name" value="PYP-like sensor domain (PAS domain)"/>
    <property type="match status" value="2"/>
</dbReference>
<feature type="domain" description="EAL" evidence="1">
    <location>
        <begin position="319"/>
        <end position="571"/>
    </location>
</feature>
<dbReference type="Proteomes" id="UP000198817">
    <property type="component" value="Unassembled WGS sequence"/>
</dbReference>
<dbReference type="InterPro" id="IPR000014">
    <property type="entry name" value="PAS"/>
</dbReference>
<evidence type="ECO:0000313" key="3">
    <source>
        <dbReference type="EMBL" id="SFU43100.1"/>
    </source>
</evidence>
<name>A0A1I7G3S2_9FIRM</name>
<dbReference type="Gene3D" id="3.20.20.450">
    <property type="entry name" value="EAL domain"/>
    <property type="match status" value="1"/>
</dbReference>
<dbReference type="Pfam" id="PF00563">
    <property type="entry name" value="EAL"/>
    <property type="match status" value="1"/>
</dbReference>
<dbReference type="OrthoDB" id="9805474at2"/>
<evidence type="ECO:0000259" key="1">
    <source>
        <dbReference type="PROSITE" id="PS50883"/>
    </source>
</evidence>
<reference evidence="3 4" key="1">
    <citation type="submission" date="2016-10" db="EMBL/GenBank/DDBJ databases">
        <authorList>
            <person name="de Groot N.N."/>
        </authorList>
    </citation>
    <scope>NUCLEOTIDE SEQUENCE [LARGE SCALE GENOMIC DNA]</scope>
    <source>
        <strain evidence="3 4">KHGC13</strain>
    </source>
</reference>
<dbReference type="InterPro" id="IPR035965">
    <property type="entry name" value="PAS-like_dom_sf"/>
</dbReference>
<dbReference type="STRING" id="155865.SAMN05216515_1248"/>
<dbReference type="InterPro" id="IPR029787">
    <property type="entry name" value="Nucleotide_cyclase"/>
</dbReference>